<name>A0A918YPC5_9ACTN</name>
<dbReference type="SMART" id="SM00530">
    <property type="entry name" value="HTH_XRE"/>
    <property type="match status" value="1"/>
</dbReference>
<dbReference type="Pfam" id="PF17765">
    <property type="entry name" value="MLTR_LBD"/>
    <property type="match status" value="1"/>
</dbReference>
<dbReference type="PANTHER" id="PTHR35010">
    <property type="entry name" value="BLL4672 PROTEIN-RELATED"/>
    <property type="match status" value="1"/>
</dbReference>
<dbReference type="InterPro" id="IPR010982">
    <property type="entry name" value="Lambda_DNA-bd_dom_sf"/>
</dbReference>
<sequence>MSRNLPPITRMLKTWREERDPCAVPGFTARYGSRRRKGLTQRDVAELAGVTEGWYGKLERGKLDHVGEEFLESIVRVLGLDDAQRAHLWLEANGCEPPPRPHADANTIDPVVSAIVHGLRWPAYTFDRCWDIRVFNTAAARDYPWMLHGINVMIWALCYPEARLQLIDWEETWAKPMASQLRLAHKANPDDARLNDVCNHIRAADPVAQRILDEDVTTVTHPDGDRRRLYLPHQHEETEVEFVTLARLRNNTRLMIVMPGDIAQTANGAMPPTMASVLTGTPGTSASA</sequence>
<accession>A0A918YPC5</accession>
<evidence type="ECO:0000259" key="1">
    <source>
        <dbReference type="PROSITE" id="PS50943"/>
    </source>
</evidence>
<dbReference type="SUPFAM" id="SSF47413">
    <property type="entry name" value="lambda repressor-like DNA-binding domains"/>
    <property type="match status" value="1"/>
</dbReference>
<feature type="domain" description="HTH cro/C1-type" evidence="1">
    <location>
        <begin position="34"/>
        <end position="85"/>
    </location>
</feature>
<dbReference type="Gene3D" id="1.10.260.40">
    <property type="entry name" value="lambda repressor-like DNA-binding domains"/>
    <property type="match status" value="1"/>
</dbReference>
<evidence type="ECO:0000313" key="3">
    <source>
        <dbReference type="Proteomes" id="UP000655443"/>
    </source>
</evidence>
<reference evidence="2" key="1">
    <citation type="journal article" date="2014" name="Int. J. Syst. Evol. Microbiol.">
        <title>Complete genome sequence of Corynebacterium casei LMG S-19264T (=DSM 44701T), isolated from a smear-ripened cheese.</title>
        <authorList>
            <consortium name="US DOE Joint Genome Institute (JGI-PGF)"/>
            <person name="Walter F."/>
            <person name="Albersmeier A."/>
            <person name="Kalinowski J."/>
            <person name="Ruckert C."/>
        </authorList>
    </citation>
    <scope>NUCLEOTIDE SEQUENCE</scope>
    <source>
        <strain evidence="2">JCM 4714</strain>
    </source>
</reference>
<reference evidence="2" key="2">
    <citation type="submission" date="2020-09" db="EMBL/GenBank/DDBJ databases">
        <authorList>
            <person name="Sun Q."/>
            <person name="Ohkuma M."/>
        </authorList>
    </citation>
    <scope>NUCLEOTIDE SEQUENCE</scope>
    <source>
        <strain evidence="2">JCM 4714</strain>
    </source>
</reference>
<dbReference type="Proteomes" id="UP000655443">
    <property type="component" value="Unassembled WGS sequence"/>
</dbReference>
<dbReference type="InterPro" id="IPR001387">
    <property type="entry name" value="Cro/C1-type_HTH"/>
</dbReference>
<dbReference type="AlphaFoldDB" id="A0A918YPC5"/>
<keyword evidence="3" id="KW-1185">Reference proteome</keyword>
<gene>
    <name evidence="2" type="ORF">GCM10010339_71450</name>
</gene>
<organism evidence="2 3">
    <name type="scientific">Streptomyces alanosinicus</name>
    <dbReference type="NCBI Taxonomy" id="68171"/>
    <lineage>
        <taxon>Bacteria</taxon>
        <taxon>Bacillati</taxon>
        <taxon>Actinomycetota</taxon>
        <taxon>Actinomycetes</taxon>
        <taxon>Kitasatosporales</taxon>
        <taxon>Streptomycetaceae</taxon>
        <taxon>Streptomyces</taxon>
    </lineage>
</organism>
<proteinExistence type="predicted"/>
<dbReference type="EMBL" id="BMVG01000028">
    <property type="protein sequence ID" value="GHE11467.1"/>
    <property type="molecule type" value="Genomic_DNA"/>
</dbReference>
<dbReference type="CDD" id="cd00093">
    <property type="entry name" value="HTH_XRE"/>
    <property type="match status" value="1"/>
</dbReference>
<dbReference type="PROSITE" id="PS50943">
    <property type="entry name" value="HTH_CROC1"/>
    <property type="match status" value="1"/>
</dbReference>
<dbReference type="PANTHER" id="PTHR35010:SF2">
    <property type="entry name" value="BLL4672 PROTEIN"/>
    <property type="match status" value="1"/>
</dbReference>
<protein>
    <recommendedName>
        <fullName evidence="1">HTH cro/C1-type domain-containing protein</fullName>
    </recommendedName>
</protein>
<dbReference type="GO" id="GO:0003677">
    <property type="term" value="F:DNA binding"/>
    <property type="evidence" value="ECO:0007669"/>
    <property type="project" value="InterPro"/>
</dbReference>
<comment type="caution">
    <text evidence="2">The sequence shown here is derived from an EMBL/GenBank/DDBJ whole genome shotgun (WGS) entry which is preliminary data.</text>
</comment>
<dbReference type="RefSeq" id="WP_189957768.1">
    <property type="nucleotide sequence ID" value="NZ_BMVG01000028.1"/>
</dbReference>
<evidence type="ECO:0000313" key="2">
    <source>
        <dbReference type="EMBL" id="GHE11467.1"/>
    </source>
</evidence>
<dbReference type="InterPro" id="IPR041413">
    <property type="entry name" value="MLTR_LBD"/>
</dbReference>
<dbReference type="Gene3D" id="3.30.450.180">
    <property type="match status" value="1"/>
</dbReference>
<dbReference type="Pfam" id="PF13560">
    <property type="entry name" value="HTH_31"/>
    <property type="match status" value="1"/>
</dbReference>